<feature type="compositionally biased region" description="Basic and acidic residues" evidence="2">
    <location>
        <begin position="48"/>
        <end position="58"/>
    </location>
</feature>
<dbReference type="InterPro" id="IPR036875">
    <property type="entry name" value="Znf_CCHC_sf"/>
</dbReference>
<organism evidence="6 8">
    <name type="scientific">Phytophthora fragariae</name>
    <dbReference type="NCBI Taxonomy" id="53985"/>
    <lineage>
        <taxon>Eukaryota</taxon>
        <taxon>Sar</taxon>
        <taxon>Stramenopiles</taxon>
        <taxon>Oomycota</taxon>
        <taxon>Peronosporomycetes</taxon>
        <taxon>Peronosporales</taxon>
        <taxon>Peronosporaceae</taxon>
        <taxon>Phytophthora</taxon>
    </lineage>
</organism>
<dbReference type="Proteomes" id="UP000429523">
    <property type="component" value="Unassembled WGS sequence"/>
</dbReference>
<dbReference type="GO" id="GO:0003676">
    <property type="term" value="F:nucleic acid binding"/>
    <property type="evidence" value="ECO:0007669"/>
    <property type="project" value="InterPro"/>
</dbReference>
<evidence type="ECO:0000313" key="4">
    <source>
        <dbReference type="EMBL" id="KAE8948514.1"/>
    </source>
</evidence>
<dbReference type="Pfam" id="PF00098">
    <property type="entry name" value="zf-CCHC"/>
    <property type="match status" value="1"/>
</dbReference>
<dbReference type="EMBL" id="QXFX01000149">
    <property type="protein sequence ID" value="KAE9128934.1"/>
    <property type="molecule type" value="Genomic_DNA"/>
</dbReference>
<dbReference type="AlphaFoldDB" id="A0A6A3URR3"/>
<keyword evidence="1" id="KW-0862">Zinc</keyword>
<comment type="caution">
    <text evidence="6">The sequence shown here is derived from an EMBL/GenBank/DDBJ whole genome shotgun (WGS) entry which is preliminary data.</text>
</comment>
<evidence type="ECO:0000313" key="9">
    <source>
        <dbReference type="Proteomes" id="UP000488956"/>
    </source>
</evidence>
<proteinExistence type="predicted"/>
<evidence type="ECO:0000256" key="1">
    <source>
        <dbReference type="PROSITE-ProRule" id="PRU00047"/>
    </source>
</evidence>
<dbReference type="EMBL" id="QXGA01000036">
    <property type="protein sequence ID" value="KAE9154527.1"/>
    <property type="molecule type" value="Genomic_DNA"/>
</dbReference>
<dbReference type="Proteomes" id="UP000488956">
    <property type="component" value="Unassembled WGS sequence"/>
</dbReference>
<keyword evidence="1" id="KW-0863">Zinc-finger</keyword>
<feature type="domain" description="CCHC-type" evidence="3">
    <location>
        <begin position="92"/>
        <end position="107"/>
    </location>
</feature>
<dbReference type="InterPro" id="IPR001878">
    <property type="entry name" value="Znf_CCHC"/>
</dbReference>
<evidence type="ECO:0000259" key="3">
    <source>
        <dbReference type="PROSITE" id="PS50158"/>
    </source>
</evidence>
<keyword evidence="1" id="KW-0479">Metal-binding</keyword>
<evidence type="ECO:0000313" key="5">
    <source>
        <dbReference type="EMBL" id="KAE9128934.1"/>
    </source>
</evidence>
<evidence type="ECO:0000256" key="2">
    <source>
        <dbReference type="SAM" id="MobiDB-lite"/>
    </source>
</evidence>
<accession>A0A6A3URR3</accession>
<name>A0A6A3URR3_9STRA</name>
<dbReference type="GO" id="GO:0008270">
    <property type="term" value="F:zinc ion binding"/>
    <property type="evidence" value="ECO:0007669"/>
    <property type="project" value="UniProtKB-KW"/>
</dbReference>
<protein>
    <recommendedName>
        <fullName evidence="3">CCHC-type domain-containing protein</fullName>
    </recommendedName>
</protein>
<dbReference type="SUPFAM" id="SSF57756">
    <property type="entry name" value="Retrovirus zinc finger-like domains"/>
    <property type="match status" value="1"/>
</dbReference>
<dbReference type="PROSITE" id="PS50158">
    <property type="entry name" value="ZF_CCHC"/>
    <property type="match status" value="1"/>
</dbReference>
<gene>
    <name evidence="6" type="ORF">PF006_g1442</name>
    <name evidence="4" type="ORF">PF009_g1904</name>
    <name evidence="5" type="ORF">PF010_g4314</name>
</gene>
<reference evidence="7 8" key="1">
    <citation type="submission" date="2018-08" db="EMBL/GenBank/DDBJ databases">
        <title>Genomic investigation of the strawberry pathogen Phytophthora fragariae indicates pathogenicity is determined by transcriptional variation in three key races.</title>
        <authorList>
            <person name="Adams T.M."/>
            <person name="Armitage A.D."/>
            <person name="Sobczyk M.K."/>
            <person name="Bates H.J."/>
            <person name="Dunwell J.M."/>
            <person name="Nellist C.F."/>
            <person name="Harrison R.J."/>
        </authorList>
    </citation>
    <scope>NUCLEOTIDE SEQUENCE [LARGE SCALE GENOMIC DNA]</scope>
    <source>
        <strain evidence="6 8">NOV-5</strain>
        <strain evidence="4 7">NOV-9</strain>
        <strain evidence="5 9">ONT-3</strain>
    </source>
</reference>
<evidence type="ECO:0000313" key="8">
    <source>
        <dbReference type="Proteomes" id="UP000440732"/>
    </source>
</evidence>
<dbReference type="Proteomes" id="UP000440732">
    <property type="component" value="Unassembled WGS sequence"/>
</dbReference>
<feature type="region of interest" description="Disordered" evidence="2">
    <location>
        <begin position="48"/>
        <end position="83"/>
    </location>
</feature>
<dbReference type="EMBL" id="QXGF01000047">
    <property type="protein sequence ID" value="KAE8948514.1"/>
    <property type="molecule type" value="Genomic_DNA"/>
</dbReference>
<evidence type="ECO:0000313" key="6">
    <source>
        <dbReference type="EMBL" id="KAE9154527.1"/>
    </source>
</evidence>
<evidence type="ECO:0000313" key="7">
    <source>
        <dbReference type="Proteomes" id="UP000429523"/>
    </source>
</evidence>
<sequence length="176" mass="19786">MIDALAPEQFQRTVKNELARDSNKPLHKDVVAFIKWLRASCKEYMRWEPKSNQRKQSETKPAGKKPDSVVPKAWAKQTQAAGNHSTRLNRTCLKCGSENHRVKDCPRAVAGEAEALLREWREKKSDRTSPRPAAATATPVYHAKALQLKDVPLEPGSECMARLENVLDLDSVLGQM</sequence>